<dbReference type="Gene3D" id="3.90.550.10">
    <property type="entry name" value="Spore Coat Polysaccharide Biosynthesis Protein SpsA, Chain A"/>
    <property type="match status" value="1"/>
</dbReference>
<evidence type="ECO:0000313" key="14">
    <source>
        <dbReference type="RefSeq" id="XP_020993373.1"/>
    </source>
</evidence>
<feature type="transmembrane region" description="Helical" evidence="11">
    <location>
        <begin position="569"/>
        <end position="588"/>
    </location>
</feature>
<feature type="transmembrane region" description="Helical" evidence="11">
    <location>
        <begin position="46"/>
        <end position="68"/>
    </location>
</feature>
<name>A0A6P5NE18_ARADU</name>
<evidence type="ECO:0000256" key="1">
    <source>
        <dbReference type="ARBA" id="ARBA00004127"/>
    </source>
</evidence>
<feature type="binding site" evidence="10">
    <location>
        <position position="273"/>
    </location>
    <ligand>
        <name>Mn(2+)</name>
        <dbReference type="ChEBI" id="CHEBI:29035"/>
    </ligand>
</feature>
<feature type="binding site" evidence="9">
    <location>
        <position position="137"/>
    </location>
    <ligand>
        <name>UDP-alpha-D-glucose</name>
        <dbReference type="ChEBI" id="CHEBI:58885"/>
    </ligand>
</feature>
<evidence type="ECO:0000256" key="10">
    <source>
        <dbReference type="PIRSR" id="PIRSR605150-3"/>
    </source>
</evidence>
<dbReference type="InterPro" id="IPR001173">
    <property type="entry name" value="Glyco_trans_2-like"/>
</dbReference>
<dbReference type="AlphaFoldDB" id="A0A6P5NE18"/>
<dbReference type="GO" id="GO:0071555">
    <property type="term" value="P:cell wall organization"/>
    <property type="evidence" value="ECO:0007669"/>
    <property type="project" value="UniProtKB-KW"/>
</dbReference>
<reference evidence="14 15" key="2">
    <citation type="submission" date="2025-04" db="UniProtKB">
        <authorList>
            <consortium name="RefSeq"/>
        </authorList>
    </citation>
    <scope>IDENTIFICATION</scope>
    <source>
        <tissue evidence="14 15">Whole plant</tissue>
    </source>
</reference>
<dbReference type="GeneID" id="107477706"/>
<dbReference type="KEGG" id="adu:107477706"/>
<protein>
    <submittedName>
        <fullName evidence="14">Cellulose synthase-like protein H1 isoform X1</fullName>
    </submittedName>
    <submittedName>
        <fullName evidence="15">Cellulose synthase-like protein H1 isoform X2</fullName>
    </submittedName>
</protein>
<evidence type="ECO:0000313" key="15">
    <source>
        <dbReference type="RefSeq" id="XP_052115368.1"/>
    </source>
</evidence>
<feature type="binding site" evidence="9">
    <location>
        <position position="108"/>
    </location>
    <ligand>
        <name>UDP-alpha-D-glucose</name>
        <dbReference type="ChEBI" id="CHEBI:58885"/>
    </ligand>
</feature>
<dbReference type="SUPFAM" id="SSF53448">
    <property type="entry name" value="Nucleotide-diphospho-sugar transferases"/>
    <property type="match status" value="1"/>
</dbReference>
<gene>
    <name evidence="14 15" type="primary">LOC107477706</name>
</gene>
<keyword evidence="4 11" id="KW-0812">Transmembrane</keyword>
<feature type="active site" evidence="8">
    <location>
        <position position="461"/>
    </location>
</feature>
<evidence type="ECO:0000256" key="2">
    <source>
        <dbReference type="ARBA" id="ARBA00022676"/>
    </source>
</evidence>
<accession>A0A6P5NE18</accession>
<feature type="transmembrane region" description="Helical" evidence="11">
    <location>
        <begin position="747"/>
        <end position="766"/>
    </location>
</feature>
<evidence type="ECO:0000256" key="7">
    <source>
        <dbReference type="ARBA" id="ARBA00023316"/>
    </source>
</evidence>
<dbReference type="GO" id="GO:0012505">
    <property type="term" value="C:endomembrane system"/>
    <property type="evidence" value="ECO:0007669"/>
    <property type="project" value="UniProtKB-SubCell"/>
</dbReference>
<evidence type="ECO:0000256" key="5">
    <source>
        <dbReference type="ARBA" id="ARBA00022989"/>
    </source>
</evidence>
<organism evidence="13 14">
    <name type="scientific">Arachis duranensis</name>
    <name type="common">Wild peanut</name>
    <dbReference type="NCBI Taxonomy" id="130453"/>
    <lineage>
        <taxon>Eukaryota</taxon>
        <taxon>Viridiplantae</taxon>
        <taxon>Streptophyta</taxon>
        <taxon>Embryophyta</taxon>
        <taxon>Tracheophyta</taxon>
        <taxon>Spermatophyta</taxon>
        <taxon>Magnoliopsida</taxon>
        <taxon>eudicotyledons</taxon>
        <taxon>Gunneridae</taxon>
        <taxon>Pentapetalae</taxon>
        <taxon>rosids</taxon>
        <taxon>fabids</taxon>
        <taxon>Fabales</taxon>
        <taxon>Fabaceae</taxon>
        <taxon>Papilionoideae</taxon>
        <taxon>50 kb inversion clade</taxon>
        <taxon>dalbergioids sensu lato</taxon>
        <taxon>Dalbergieae</taxon>
        <taxon>Pterocarpus clade</taxon>
        <taxon>Arachis</taxon>
    </lineage>
</organism>
<dbReference type="Pfam" id="PF03552">
    <property type="entry name" value="Cellulose_synt"/>
    <property type="match status" value="1"/>
</dbReference>
<evidence type="ECO:0000313" key="13">
    <source>
        <dbReference type="Proteomes" id="UP000515211"/>
    </source>
</evidence>
<dbReference type="Proteomes" id="UP000515211">
    <property type="component" value="Chromosome 3"/>
</dbReference>
<dbReference type="InterPro" id="IPR029044">
    <property type="entry name" value="Nucleotide-diphossugar_trans"/>
</dbReference>
<reference evidence="13" key="1">
    <citation type="journal article" date="2016" name="Nat. Genet.">
        <title>The genome sequences of Arachis duranensis and Arachis ipaensis, the diploid ancestors of cultivated peanut.</title>
        <authorList>
            <person name="Bertioli D.J."/>
            <person name="Cannon S.B."/>
            <person name="Froenicke L."/>
            <person name="Huang G."/>
            <person name="Farmer A.D."/>
            <person name="Cannon E.K."/>
            <person name="Liu X."/>
            <person name="Gao D."/>
            <person name="Clevenger J."/>
            <person name="Dash S."/>
            <person name="Ren L."/>
            <person name="Moretzsohn M.C."/>
            <person name="Shirasawa K."/>
            <person name="Huang W."/>
            <person name="Vidigal B."/>
            <person name="Abernathy B."/>
            <person name="Chu Y."/>
            <person name="Niederhuth C.E."/>
            <person name="Umale P."/>
            <person name="Araujo A.C."/>
            <person name="Kozik A."/>
            <person name="Kim K.D."/>
            <person name="Burow M.D."/>
            <person name="Varshney R.K."/>
            <person name="Wang X."/>
            <person name="Zhang X."/>
            <person name="Barkley N."/>
            <person name="Guimaraes P.M."/>
            <person name="Isobe S."/>
            <person name="Guo B."/>
            <person name="Liao B."/>
            <person name="Stalker H.T."/>
            <person name="Schmitz R.J."/>
            <person name="Scheffler B.E."/>
            <person name="Leal-Bertioli S.C."/>
            <person name="Xun X."/>
            <person name="Jackson S.A."/>
            <person name="Michelmore R."/>
            <person name="Ozias-Akins P."/>
        </authorList>
    </citation>
    <scope>NUCLEOTIDE SEQUENCE [LARGE SCALE GENOMIC DNA]</scope>
    <source>
        <strain evidence="13">cv. V14167</strain>
    </source>
</reference>
<dbReference type="InterPro" id="IPR005150">
    <property type="entry name" value="Cellulose_synth"/>
</dbReference>
<evidence type="ECO:0000256" key="9">
    <source>
        <dbReference type="PIRSR" id="PIRSR605150-2"/>
    </source>
</evidence>
<keyword evidence="7" id="KW-0961">Cell wall biogenesis/degradation</keyword>
<sequence>MTNQTSLPFYEKHRFKYNFKRVIDVLILILLLLLLGYRVISLVNNYRFHWLVVLICESWFTLGWIFTITTQWNPATIKTYPERLLQRLQLQELPAVDLFVTTADPVLEPPIMTVNTVLSLLAMEYPSDKLACYVSDDACSPLTFYALQEASKFAKHWVPFCKKFNVQVRAPFKYFSHVAYDHDLSTQQFKQECLRMKDMYDNLSRRIEEACRTSIPSCRLDGDFAVFLNTQRDNHPTIIKIIWENKEKHSSEGLPHLIYISREKKPKHPHHYKAGAMNALTKVSGLMTNAPFILNVDCDMFVNNPKIALHGMCVLLDPKGQKEVAFVQCPQQFYGKLKNDPLGNQMVVLFKYVASGLAGLQGPFYGGTNCFHRRKVIYGLSPDEAEKGNMSEKKLKQEFGASKELVKSAADVLEGRTYSPNHDINISKSLESANQVASCGYEYATGWGDQIGWKYGSITEDVLTGLSIHKKGWRSEFCTPEPIAFTGCAPIGLPTSMGQQKRWATGMIEIFFNKKYSPLVCTIFGKLHFRQFLAYMWIMNWGFQPIFEASYVCLLTYCIITNSNFMPQGPALSIPITLVVIYMLHTILEYLATKLSIQEWWNNQRMSRIYIMNARFSGFLALILKLLRISNTVFDITRKDQNFSSDDGEDCLDNNNNDDAGTFTFDESSVFVPGTTILLMQLAAMVIKIIGLVGSRSGNNNNNNNNNKINNKNNGYGSVCDMLCSLYLILCYWPFLRGIFRRGKYGIPFSTIFKSATLAFLFVSLCTQTISG</sequence>
<dbReference type="Pfam" id="PF13632">
    <property type="entry name" value="Glyco_trans_2_3"/>
    <property type="match status" value="1"/>
</dbReference>
<evidence type="ECO:0000256" key="8">
    <source>
        <dbReference type="PIRSR" id="PIRSR605150-1"/>
    </source>
</evidence>
<feature type="transmembrane region" description="Helical" evidence="11">
    <location>
        <begin position="715"/>
        <end position="735"/>
    </location>
</feature>
<feature type="binding site" evidence="10">
    <location>
        <position position="297"/>
    </location>
    <ligand>
        <name>Mn(2+)</name>
        <dbReference type="ChEBI" id="CHEBI:29035"/>
    </ligand>
</feature>
<keyword evidence="3" id="KW-0808">Transferase</keyword>
<dbReference type="GO" id="GO:0016760">
    <property type="term" value="F:cellulose synthase (UDP-forming) activity"/>
    <property type="evidence" value="ECO:0007669"/>
    <property type="project" value="InterPro"/>
</dbReference>
<keyword evidence="5 11" id="KW-1133">Transmembrane helix</keyword>
<dbReference type="GO" id="GO:0016020">
    <property type="term" value="C:membrane"/>
    <property type="evidence" value="ECO:0007669"/>
    <property type="project" value="InterPro"/>
</dbReference>
<keyword evidence="6 11" id="KW-0472">Membrane</keyword>
<dbReference type="RefSeq" id="XP_020993373.1">
    <property type="nucleotide sequence ID" value="XM_021137714.2"/>
</dbReference>
<proteinExistence type="predicted"/>
<comment type="subcellular location">
    <subcellularLocation>
        <location evidence="1">Endomembrane system</location>
        <topology evidence="1">Multi-pass membrane protein</topology>
    </subcellularLocation>
</comment>
<feature type="domain" description="Glycosyltransferase 2-like" evidence="12">
    <location>
        <begin position="435"/>
        <end position="581"/>
    </location>
</feature>
<evidence type="ECO:0000256" key="11">
    <source>
        <dbReference type="SAM" id="Phobius"/>
    </source>
</evidence>
<feature type="transmembrane region" description="Helical" evidence="11">
    <location>
        <begin position="21"/>
        <end position="40"/>
    </location>
</feature>
<dbReference type="PANTHER" id="PTHR13301">
    <property type="entry name" value="X-BOX TRANSCRIPTION FACTOR-RELATED"/>
    <property type="match status" value="1"/>
</dbReference>
<evidence type="ECO:0000256" key="6">
    <source>
        <dbReference type="ARBA" id="ARBA00023136"/>
    </source>
</evidence>
<feature type="transmembrane region" description="Helical" evidence="11">
    <location>
        <begin position="532"/>
        <end position="557"/>
    </location>
</feature>
<feature type="transmembrane region" description="Helical" evidence="11">
    <location>
        <begin position="670"/>
        <end position="694"/>
    </location>
</feature>
<keyword evidence="2" id="KW-0328">Glycosyltransferase</keyword>
<evidence type="ECO:0000256" key="4">
    <source>
        <dbReference type="ARBA" id="ARBA00022692"/>
    </source>
</evidence>
<evidence type="ECO:0000256" key="3">
    <source>
        <dbReference type="ARBA" id="ARBA00022679"/>
    </source>
</evidence>
<dbReference type="GO" id="GO:0030244">
    <property type="term" value="P:cellulose biosynthetic process"/>
    <property type="evidence" value="ECO:0007669"/>
    <property type="project" value="InterPro"/>
</dbReference>
<feature type="active site" evidence="8">
    <location>
        <position position="137"/>
    </location>
</feature>
<dbReference type="RefSeq" id="XP_052115368.1">
    <property type="nucleotide sequence ID" value="XM_052259408.1"/>
</dbReference>
<evidence type="ECO:0000259" key="12">
    <source>
        <dbReference type="Pfam" id="PF13632"/>
    </source>
</evidence>
<keyword evidence="13" id="KW-1185">Reference proteome</keyword>